<protein>
    <recommendedName>
        <fullName evidence="2">alpha-galactosidase</fullName>
        <ecNumber evidence="2">3.2.1.22</ecNumber>
    </recommendedName>
</protein>
<evidence type="ECO:0000259" key="6">
    <source>
        <dbReference type="SMART" id="SM00776"/>
    </source>
</evidence>
<feature type="signal peptide" evidence="5">
    <location>
        <begin position="1"/>
        <end position="22"/>
    </location>
</feature>
<gene>
    <name evidence="7" type="primary">rafA_2</name>
    <name evidence="7" type="ORF">STSP2_01237</name>
</gene>
<dbReference type="PANTHER" id="PTHR43053:SF3">
    <property type="entry name" value="ALPHA-GALACTOSIDASE C-RELATED"/>
    <property type="match status" value="1"/>
</dbReference>
<dbReference type="InterPro" id="IPR017853">
    <property type="entry name" value="GH"/>
</dbReference>
<dbReference type="InterPro" id="IPR002252">
    <property type="entry name" value="Glyco_hydro_36"/>
</dbReference>
<dbReference type="GO" id="GO:0016052">
    <property type="term" value="P:carbohydrate catabolic process"/>
    <property type="evidence" value="ECO:0007669"/>
    <property type="project" value="InterPro"/>
</dbReference>
<dbReference type="Gene3D" id="3.20.20.70">
    <property type="entry name" value="Aldolase class I"/>
    <property type="match status" value="1"/>
</dbReference>
<dbReference type="SUPFAM" id="SSF49785">
    <property type="entry name" value="Galactose-binding domain-like"/>
    <property type="match status" value="1"/>
</dbReference>
<dbReference type="Gene3D" id="2.60.40.1180">
    <property type="entry name" value="Golgi alpha-mannosidase II"/>
    <property type="match status" value="1"/>
</dbReference>
<keyword evidence="4 7" id="KW-0326">Glycosidase</keyword>
<dbReference type="OrthoDB" id="226366at2"/>
<organism evidence="7 8">
    <name type="scientific">Anaerohalosphaera lusitana</name>
    <dbReference type="NCBI Taxonomy" id="1936003"/>
    <lineage>
        <taxon>Bacteria</taxon>
        <taxon>Pseudomonadati</taxon>
        <taxon>Planctomycetota</taxon>
        <taxon>Phycisphaerae</taxon>
        <taxon>Sedimentisphaerales</taxon>
        <taxon>Anaerohalosphaeraceae</taxon>
        <taxon>Anaerohalosphaera</taxon>
    </lineage>
</organism>
<evidence type="ECO:0000313" key="8">
    <source>
        <dbReference type="Proteomes" id="UP000189674"/>
    </source>
</evidence>
<comment type="catalytic activity">
    <reaction evidence="1">
        <text>Hydrolysis of terminal, non-reducing alpha-D-galactose residues in alpha-D-galactosides, including galactose oligosaccharides, galactomannans and galactolipids.</text>
        <dbReference type="EC" id="3.2.1.22"/>
    </reaction>
</comment>
<dbReference type="PROSITE" id="PS51257">
    <property type="entry name" value="PROKAR_LIPOPROTEIN"/>
    <property type="match status" value="1"/>
</dbReference>
<dbReference type="Gene3D" id="2.70.98.60">
    <property type="entry name" value="alpha-galactosidase from lactobacil brevis"/>
    <property type="match status" value="1"/>
</dbReference>
<dbReference type="CDD" id="cd14791">
    <property type="entry name" value="GH36"/>
    <property type="match status" value="1"/>
</dbReference>
<dbReference type="PANTHER" id="PTHR43053">
    <property type="entry name" value="GLYCOSIDASE FAMILY 31"/>
    <property type="match status" value="1"/>
</dbReference>
<feature type="domain" description="Glycosyl hydrolase family 98 putative carbohydrate-binding module" evidence="6">
    <location>
        <begin position="21"/>
        <end position="160"/>
    </location>
</feature>
<dbReference type="AlphaFoldDB" id="A0A1U9NJH9"/>
<dbReference type="RefSeq" id="WP_146660795.1">
    <property type="nucleotide sequence ID" value="NZ_CP019791.1"/>
</dbReference>
<keyword evidence="3 7" id="KW-0378">Hydrolase</keyword>
<dbReference type="InterPro" id="IPR013780">
    <property type="entry name" value="Glyco_hydro_b"/>
</dbReference>
<feature type="chain" id="PRO_5012527454" description="alpha-galactosidase" evidence="5">
    <location>
        <begin position="23"/>
        <end position="866"/>
    </location>
</feature>
<dbReference type="FunFam" id="3.20.20.70:FF:000118">
    <property type="entry name" value="Alpha-galactosidase"/>
    <property type="match status" value="1"/>
</dbReference>
<sequence length="866" mass="96978" precursor="true">MSTKRVMAIVFTMSLITGSCVAEEFKLSSLGTNFITTGWGDPQVNKSSDGNTLRIGGKSFEHGLGTHASGKAVVLLAGRGERFRAFVGVDDEGGKRGSVQFIIKGDDEILFDSDVMHGGDEAREVDVDVSGVDKLFLVVKDGGDGISHDHANWAEAVIVMKEGSPVLVPDAELIEIAGENTLMVLQVSPKGRLLKGYYGPKLELGDVFKSGLGSQMVLPTIFSDSERQYWQEPALQVKHADGHVWTQLVYKSHEKKTVEPGVKLTKVKLKDPNYEFYVDLCFKTYTKQDIIEQWMEVRNQENGPVVLSRFASAAMPMQAREYWLTHFHGKWAGEMDLYEEKLTPGVKIVDSKLGITSSMATAPHFMISLEEPAKENTGKVLGASLAWSGNYRFAFEVADDRLMALAGMNPFASEYELAKGESFKTPALIYTISDKGKGEVSRRFHRWALEHGIRGGEKVHKTVLNNWEATGFDVNEKRIVDLIDRAGGMGMEIFLLDDGWFGSPEKARILGDWRITPKMLPNGLEPLIEACKENDFDFGIWIEMEMANPGAYILDEHPDWILAEPDREKYRQRGQYVLDMTNPEVQEFAFKWADDLLSKHPKIKYVKWDCNSAFHNPWSEYLGSEKQSHLWIDYIHGLYRVMERVAERHPDVQMMVCSGGGGRVDYGVLRYFDEFWPSDNTNAHRRVKIQWGYSHFFPAKTISAHVTHWGNSDFQFAFAVAMSGRLGMDVDPAKMTDAEKAAAEVAIPLYKERIRPIVQEGDLYRLMSPYDEPRAALNYVSRNKAKAVVFAFQTADDESGESVVVRPKGLDAAAKYRVEEVNLPEGKAGLCPDDGRIITGAELMEKGLRVPMTTNLQSSVVILTAE</sequence>
<dbReference type="SUPFAM" id="SSF51445">
    <property type="entry name" value="(Trans)glycosidases"/>
    <property type="match status" value="1"/>
</dbReference>
<dbReference type="Pfam" id="PF16875">
    <property type="entry name" value="Glyco_hydro_36N"/>
    <property type="match status" value="1"/>
</dbReference>
<dbReference type="InterPro" id="IPR013785">
    <property type="entry name" value="Aldolase_TIM"/>
</dbReference>
<dbReference type="Pfam" id="PF08305">
    <property type="entry name" value="NPCBM"/>
    <property type="match status" value="1"/>
</dbReference>
<dbReference type="STRING" id="1936003.STSP2_01237"/>
<dbReference type="Pfam" id="PF02065">
    <property type="entry name" value="Melibiase"/>
    <property type="match status" value="1"/>
</dbReference>
<dbReference type="InterPro" id="IPR050985">
    <property type="entry name" value="Alpha-glycosidase_related"/>
</dbReference>
<dbReference type="SMART" id="SM00776">
    <property type="entry name" value="NPCBM"/>
    <property type="match status" value="1"/>
</dbReference>
<evidence type="ECO:0000256" key="1">
    <source>
        <dbReference type="ARBA" id="ARBA00001255"/>
    </source>
</evidence>
<evidence type="ECO:0000256" key="5">
    <source>
        <dbReference type="SAM" id="SignalP"/>
    </source>
</evidence>
<dbReference type="InterPro" id="IPR008979">
    <property type="entry name" value="Galactose-bd-like_sf"/>
</dbReference>
<dbReference type="Gene3D" id="2.60.120.1060">
    <property type="entry name" value="NPCBM/NEW2 domain"/>
    <property type="match status" value="1"/>
</dbReference>
<name>A0A1U9NJH9_9BACT</name>
<dbReference type="InterPro" id="IPR031705">
    <property type="entry name" value="Glyco_hydro_36_C"/>
</dbReference>
<evidence type="ECO:0000256" key="4">
    <source>
        <dbReference type="ARBA" id="ARBA00023295"/>
    </source>
</evidence>
<dbReference type="GO" id="GO:0004557">
    <property type="term" value="F:alpha-galactosidase activity"/>
    <property type="evidence" value="ECO:0007669"/>
    <property type="project" value="UniProtKB-EC"/>
</dbReference>
<proteinExistence type="predicted"/>
<evidence type="ECO:0000256" key="2">
    <source>
        <dbReference type="ARBA" id="ARBA00012755"/>
    </source>
</evidence>
<dbReference type="Pfam" id="PF16874">
    <property type="entry name" value="Glyco_hydro_36C"/>
    <property type="match status" value="1"/>
</dbReference>
<dbReference type="EC" id="3.2.1.22" evidence="2"/>
<dbReference type="EMBL" id="CP019791">
    <property type="protein sequence ID" value="AQT68082.1"/>
    <property type="molecule type" value="Genomic_DNA"/>
</dbReference>
<keyword evidence="8" id="KW-1185">Reference proteome</keyword>
<dbReference type="PRINTS" id="PR00743">
    <property type="entry name" value="GLHYDRLASE36"/>
</dbReference>
<evidence type="ECO:0000313" key="7">
    <source>
        <dbReference type="EMBL" id="AQT68082.1"/>
    </source>
</evidence>
<accession>A0A1U9NJH9</accession>
<dbReference type="KEGG" id="alus:STSP2_01237"/>
<evidence type="ECO:0000256" key="3">
    <source>
        <dbReference type="ARBA" id="ARBA00022801"/>
    </source>
</evidence>
<dbReference type="InterPro" id="IPR031704">
    <property type="entry name" value="Glyco_hydro_36_N"/>
</dbReference>
<dbReference type="InterPro" id="IPR038637">
    <property type="entry name" value="NPCBM_sf"/>
</dbReference>
<dbReference type="InterPro" id="IPR038417">
    <property type="entry name" value="Alpga-gal_N_sf"/>
</dbReference>
<dbReference type="Proteomes" id="UP000189674">
    <property type="component" value="Chromosome"/>
</dbReference>
<dbReference type="InterPro" id="IPR013222">
    <property type="entry name" value="Glyco_hyd_98_carb-bd"/>
</dbReference>
<reference evidence="8" key="1">
    <citation type="submission" date="2017-02" db="EMBL/GenBank/DDBJ databases">
        <title>Comparative genomics and description of representatives of a novel lineage of planctomycetes thriving in anoxic sediments.</title>
        <authorList>
            <person name="Spring S."/>
            <person name="Bunk B."/>
            <person name="Sproer C."/>
        </authorList>
    </citation>
    <scope>NUCLEOTIDE SEQUENCE [LARGE SCALE GENOMIC DNA]</scope>
    <source>
        <strain evidence="8">ST-NAGAB-D1</strain>
    </source>
</reference>
<keyword evidence="5" id="KW-0732">Signal</keyword>